<protein>
    <submittedName>
        <fullName evidence="1">Uncharacterized protein</fullName>
    </submittedName>
</protein>
<sequence length="18" mass="2087">MVIFSCIFAMRDTLPKTI</sequence>
<organism evidence="1">
    <name type="scientific">Anguilla anguilla</name>
    <name type="common">European freshwater eel</name>
    <name type="synonym">Muraena anguilla</name>
    <dbReference type="NCBI Taxonomy" id="7936"/>
    <lineage>
        <taxon>Eukaryota</taxon>
        <taxon>Metazoa</taxon>
        <taxon>Chordata</taxon>
        <taxon>Craniata</taxon>
        <taxon>Vertebrata</taxon>
        <taxon>Euteleostomi</taxon>
        <taxon>Actinopterygii</taxon>
        <taxon>Neopterygii</taxon>
        <taxon>Teleostei</taxon>
        <taxon>Anguilliformes</taxon>
        <taxon>Anguillidae</taxon>
        <taxon>Anguilla</taxon>
    </lineage>
</organism>
<accession>A0A0E9TUP9</accession>
<proteinExistence type="predicted"/>
<name>A0A0E9TUP9_ANGAN</name>
<dbReference type="EMBL" id="GBXM01051311">
    <property type="protein sequence ID" value="JAH57266.1"/>
    <property type="molecule type" value="Transcribed_RNA"/>
</dbReference>
<evidence type="ECO:0000313" key="1">
    <source>
        <dbReference type="EMBL" id="JAH57266.1"/>
    </source>
</evidence>
<dbReference type="AlphaFoldDB" id="A0A0E9TUP9"/>
<reference evidence="1" key="1">
    <citation type="submission" date="2014-11" db="EMBL/GenBank/DDBJ databases">
        <authorList>
            <person name="Amaro Gonzalez C."/>
        </authorList>
    </citation>
    <scope>NUCLEOTIDE SEQUENCE</scope>
</reference>
<reference evidence="1" key="2">
    <citation type="journal article" date="2015" name="Fish Shellfish Immunol.">
        <title>Early steps in the European eel (Anguilla anguilla)-Vibrio vulnificus interaction in the gills: Role of the RtxA13 toxin.</title>
        <authorList>
            <person name="Callol A."/>
            <person name="Pajuelo D."/>
            <person name="Ebbesson L."/>
            <person name="Teles M."/>
            <person name="MacKenzie S."/>
            <person name="Amaro C."/>
        </authorList>
    </citation>
    <scope>NUCLEOTIDE SEQUENCE</scope>
</reference>